<dbReference type="GO" id="GO:0008270">
    <property type="term" value="F:zinc ion binding"/>
    <property type="evidence" value="ECO:0007669"/>
    <property type="project" value="UniProtKB-KW"/>
</dbReference>
<keyword evidence="1" id="KW-0479">Metal-binding</keyword>
<proteinExistence type="predicted"/>
<dbReference type="CDD" id="cd09272">
    <property type="entry name" value="RNase_HI_RT_Ty1"/>
    <property type="match status" value="1"/>
</dbReference>
<reference evidence="3" key="2">
    <citation type="journal article" date="2024" name="Plant">
        <title>Genomic evolution and insights into agronomic trait innovations of Sesamum species.</title>
        <authorList>
            <person name="Miao H."/>
            <person name="Wang L."/>
            <person name="Qu L."/>
            <person name="Liu H."/>
            <person name="Sun Y."/>
            <person name="Le M."/>
            <person name="Wang Q."/>
            <person name="Wei S."/>
            <person name="Zheng Y."/>
            <person name="Lin W."/>
            <person name="Duan Y."/>
            <person name="Cao H."/>
            <person name="Xiong S."/>
            <person name="Wang X."/>
            <person name="Wei L."/>
            <person name="Li C."/>
            <person name="Ma Q."/>
            <person name="Ju M."/>
            <person name="Zhao R."/>
            <person name="Li G."/>
            <person name="Mu C."/>
            <person name="Tian Q."/>
            <person name="Mei H."/>
            <person name="Zhang T."/>
            <person name="Gao T."/>
            <person name="Zhang H."/>
        </authorList>
    </citation>
    <scope>NUCLEOTIDE SEQUENCE</scope>
    <source>
        <strain evidence="3">KEN1</strain>
    </source>
</reference>
<feature type="domain" description="CCHC-type" evidence="2">
    <location>
        <begin position="54"/>
        <end position="67"/>
    </location>
</feature>
<dbReference type="InterPro" id="IPR001878">
    <property type="entry name" value="Znf_CCHC"/>
</dbReference>
<evidence type="ECO:0000256" key="1">
    <source>
        <dbReference type="PROSITE-ProRule" id="PRU00047"/>
    </source>
</evidence>
<evidence type="ECO:0000313" key="3">
    <source>
        <dbReference type="EMBL" id="KAL0411792.1"/>
    </source>
</evidence>
<dbReference type="PANTHER" id="PTHR11439">
    <property type="entry name" value="GAG-POL-RELATED RETROTRANSPOSON"/>
    <property type="match status" value="1"/>
</dbReference>
<gene>
    <name evidence="3" type="ORF">Slati_3768900</name>
</gene>
<dbReference type="AlphaFoldDB" id="A0AAW2U4G3"/>
<dbReference type="GO" id="GO:0003676">
    <property type="term" value="F:nucleic acid binding"/>
    <property type="evidence" value="ECO:0007669"/>
    <property type="project" value="InterPro"/>
</dbReference>
<dbReference type="PROSITE" id="PS50158">
    <property type="entry name" value="ZF_CCHC"/>
    <property type="match status" value="1"/>
</dbReference>
<name>A0AAW2U4G3_9LAMI</name>
<keyword evidence="1" id="KW-0862">Zinc</keyword>
<dbReference type="InterPro" id="IPR043502">
    <property type="entry name" value="DNA/RNA_pol_sf"/>
</dbReference>
<dbReference type="EMBL" id="JACGWN010000013">
    <property type="protein sequence ID" value="KAL0411792.1"/>
    <property type="molecule type" value="Genomic_DNA"/>
</dbReference>
<reference evidence="3" key="1">
    <citation type="submission" date="2020-06" db="EMBL/GenBank/DDBJ databases">
        <authorList>
            <person name="Li T."/>
            <person name="Hu X."/>
            <person name="Zhang T."/>
            <person name="Song X."/>
            <person name="Zhang H."/>
            <person name="Dai N."/>
            <person name="Sheng W."/>
            <person name="Hou X."/>
            <person name="Wei L."/>
        </authorList>
    </citation>
    <scope>NUCLEOTIDE SEQUENCE</scope>
    <source>
        <strain evidence="3">KEN1</strain>
        <tissue evidence="3">Leaf</tissue>
    </source>
</reference>
<organism evidence="3">
    <name type="scientific">Sesamum latifolium</name>
    <dbReference type="NCBI Taxonomy" id="2727402"/>
    <lineage>
        <taxon>Eukaryota</taxon>
        <taxon>Viridiplantae</taxon>
        <taxon>Streptophyta</taxon>
        <taxon>Embryophyta</taxon>
        <taxon>Tracheophyta</taxon>
        <taxon>Spermatophyta</taxon>
        <taxon>Magnoliopsida</taxon>
        <taxon>eudicotyledons</taxon>
        <taxon>Gunneridae</taxon>
        <taxon>Pentapetalae</taxon>
        <taxon>asterids</taxon>
        <taxon>lamiids</taxon>
        <taxon>Lamiales</taxon>
        <taxon>Pedaliaceae</taxon>
        <taxon>Sesamum</taxon>
    </lineage>
</organism>
<protein>
    <submittedName>
        <fullName evidence="3">Retrovirus-related Pol polyprotein from transposon RE1</fullName>
    </submittedName>
</protein>
<keyword evidence="1" id="KW-0863">Zinc-finger</keyword>
<dbReference type="PANTHER" id="PTHR11439:SF465">
    <property type="entry name" value="REVERSE TRANSCRIPTASE TY1_COPIA-TYPE DOMAIN-CONTAINING PROTEIN"/>
    <property type="match status" value="1"/>
</dbReference>
<evidence type="ECO:0000259" key="2">
    <source>
        <dbReference type="PROSITE" id="PS50158"/>
    </source>
</evidence>
<comment type="caution">
    <text evidence="3">The sequence shown here is derived from an EMBL/GenBank/DDBJ whole genome shotgun (WGS) entry which is preliminary data.</text>
</comment>
<dbReference type="SUPFAM" id="SSF56672">
    <property type="entry name" value="DNA/RNA polymerases"/>
    <property type="match status" value="1"/>
</dbReference>
<dbReference type="Pfam" id="PF07727">
    <property type="entry name" value="RVT_2"/>
    <property type="match status" value="1"/>
</dbReference>
<sequence length="632" mass="71488">MVLRVEKQREVNTVFSNSLQNLGMQVRGPEQGREFAARNNWKRRPTTDKRSQVCCHCGKTGHLREHCFEIYGYPEWYKTLMDQQKRGSTSRASCTAQAREMQEESVQGAVEEEAISEFVRNEIRRILRESGLNYPHASTCEEYDDVAGAKELYAGSTKQGVESSNAGRTRSIGKKSDLETMPLPANKKAIGCRWVYKLKVKADGSLDKCKARLVSRGYNPVEGIDYIDSFSPVAKSVTVRTLLAITASLNWHLHQLDINNAFLHGYLDEEVYMKALEGYAVPEGHVCKLKRALYGLKQASRQWNTEFTNKIEAFGFIQFKHDHCMFTKSTESGLFILLVYVDDILIAGASEILIQEVKHYLHSLFTIKDLGIAKYFLGLEIARSPQGIAVTQSKYIKDLVQDAGLSDAKVATSHLPVGIKFTAKAGNALTNPETYRRLIGRLLYLGFSRPDISYVSRQLNKGFIFPARPTTDLVAYYNADWASCIDNRRSLPRYCIFFGPALISWKMKKQNTVSRSSVEAEYSSMGATACEITWIFNLLSDFKVQVSTHIPFLCDNQAALHTMVIPVFQERTKHLEIDCHLVRDKYKQGFLTPQHVSSRRQFADVFMKALTRPAFLNVVSKLGLVDMLPTPT</sequence>
<dbReference type="InterPro" id="IPR013103">
    <property type="entry name" value="RVT_2"/>
</dbReference>
<accession>A0AAW2U4G3</accession>